<proteinExistence type="predicted"/>
<organism evidence="1 2">
    <name type="scientific">[Clostridium] citroniae WAL-17108</name>
    <dbReference type="NCBI Taxonomy" id="742733"/>
    <lineage>
        <taxon>Bacteria</taxon>
        <taxon>Bacillati</taxon>
        <taxon>Bacillota</taxon>
        <taxon>Clostridia</taxon>
        <taxon>Lachnospirales</taxon>
        <taxon>Lachnospiraceae</taxon>
        <taxon>Enterocloster</taxon>
    </lineage>
</organism>
<sequence length="62" mass="7155">MKVAIATMHAARNYGAVLQTYALQQYYENVGCDVEIINYKLPNQSTRGYLFNINSKFKKIFC</sequence>
<accession>G5HMF2</accession>
<comment type="caution">
    <text evidence="1">The sequence shown here is derived from an EMBL/GenBank/DDBJ whole genome shotgun (WGS) entry which is preliminary data.</text>
</comment>
<evidence type="ECO:0000313" key="2">
    <source>
        <dbReference type="Proteomes" id="UP000003763"/>
    </source>
</evidence>
<dbReference type="HOGENOM" id="CLU_2896077_0_0_9"/>
<dbReference type="RefSeq" id="WP_007865137.1">
    <property type="nucleotide sequence ID" value="NZ_JH376424.1"/>
</dbReference>
<dbReference type="Proteomes" id="UP000003763">
    <property type="component" value="Unassembled WGS sequence"/>
</dbReference>
<protein>
    <submittedName>
        <fullName evidence="1">Uncharacterized protein</fullName>
    </submittedName>
</protein>
<dbReference type="EMBL" id="ADLJ01000029">
    <property type="protein sequence ID" value="EHE97660.1"/>
    <property type="molecule type" value="Genomic_DNA"/>
</dbReference>
<evidence type="ECO:0000313" key="1">
    <source>
        <dbReference type="EMBL" id="EHE97660.1"/>
    </source>
</evidence>
<gene>
    <name evidence="1" type="ORF">HMPREF9469_03764</name>
</gene>
<dbReference type="AlphaFoldDB" id="G5HMF2"/>
<reference evidence="1 2" key="1">
    <citation type="submission" date="2011-08" db="EMBL/GenBank/DDBJ databases">
        <title>The Genome Sequence of Clostridium citroniae WAL-17108.</title>
        <authorList>
            <consortium name="The Broad Institute Genome Sequencing Platform"/>
            <person name="Earl A."/>
            <person name="Ward D."/>
            <person name="Feldgarden M."/>
            <person name="Gevers D."/>
            <person name="Finegold S.M."/>
            <person name="Summanen P.H."/>
            <person name="Molitoris D.R."/>
            <person name="Vaisanen M.L."/>
            <person name="Daigneault M."/>
            <person name="Allen-Vercoe E."/>
            <person name="Young S.K."/>
            <person name="Zeng Q."/>
            <person name="Gargeya S."/>
            <person name="Fitzgerald M."/>
            <person name="Haas B."/>
            <person name="Abouelleil A."/>
            <person name="Alvarado L."/>
            <person name="Arachchi H.M."/>
            <person name="Berlin A."/>
            <person name="Brown A."/>
            <person name="Chapman S.B."/>
            <person name="Chen Z."/>
            <person name="Dunbar C."/>
            <person name="Freedman E."/>
            <person name="Gearin G."/>
            <person name="Gellesch M."/>
            <person name="Goldberg J."/>
            <person name="Griggs A."/>
            <person name="Gujja S."/>
            <person name="Heiman D."/>
            <person name="Howarth C."/>
            <person name="Larson L."/>
            <person name="Lui A."/>
            <person name="MacDonald P.J.P."/>
            <person name="Montmayeur A."/>
            <person name="Murphy C."/>
            <person name="Neiman D."/>
            <person name="Pearson M."/>
            <person name="Priest M."/>
            <person name="Roberts A."/>
            <person name="Saif S."/>
            <person name="Shea T."/>
            <person name="Shenoy N."/>
            <person name="Sisk P."/>
            <person name="Stolte C."/>
            <person name="Sykes S."/>
            <person name="Wortman J."/>
            <person name="Nusbaum C."/>
            <person name="Birren B."/>
        </authorList>
    </citation>
    <scope>NUCLEOTIDE SEQUENCE [LARGE SCALE GENOMIC DNA]</scope>
    <source>
        <strain evidence="1 2">WAL-17108</strain>
    </source>
</reference>
<dbReference type="PATRIC" id="fig|742733.3.peg.3907"/>
<name>G5HMF2_9FIRM</name>